<dbReference type="GO" id="GO:0006384">
    <property type="term" value="P:transcription initiation at RNA polymerase III promoter"/>
    <property type="evidence" value="ECO:0007669"/>
    <property type="project" value="InterPro"/>
</dbReference>
<feature type="domain" description="Transcription factor IIIC putative zinc-finger" evidence="2">
    <location>
        <begin position="736"/>
        <end position="846"/>
    </location>
</feature>
<keyword evidence="4" id="KW-1185">Reference proteome</keyword>
<feature type="domain" description="Transcription factor IIIC 90kDa subunit N-terminal" evidence="1">
    <location>
        <begin position="31"/>
        <end position="464"/>
    </location>
</feature>
<dbReference type="GeneID" id="92178886"/>
<evidence type="ECO:0000259" key="1">
    <source>
        <dbReference type="Pfam" id="PF12657"/>
    </source>
</evidence>
<dbReference type="RefSeq" id="XP_066804675.1">
    <property type="nucleotide sequence ID" value="XM_066944752.1"/>
</dbReference>
<dbReference type="AlphaFoldDB" id="A0AAW0Z2R1"/>
<evidence type="ECO:0000313" key="3">
    <source>
        <dbReference type="EMBL" id="KAK8864379.1"/>
    </source>
</evidence>
<reference evidence="3 4" key="1">
    <citation type="journal article" date="2024" name="bioRxiv">
        <title>Comparative genomics of Cryptococcus and Kwoniella reveals pathogenesis evolution and contrasting karyotype dynamics via intercentromeric recombination or chromosome fusion.</title>
        <authorList>
            <person name="Coelho M.A."/>
            <person name="David-Palma M."/>
            <person name="Shea T."/>
            <person name="Bowers K."/>
            <person name="McGinley-Smith S."/>
            <person name="Mohammad A.W."/>
            <person name="Gnirke A."/>
            <person name="Yurkov A.M."/>
            <person name="Nowrousian M."/>
            <person name="Sun S."/>
            <person name="Cuomo C.A."/>
            <person name="Heitman J."/>
        </authorList>
    </citation>
    <scope>NUCLEOTIDE SEQUENCE [LARGE SCALE GENOMIC DNA]</scope>
    <source>
        <strain evidence="3 4">CBS 13917</strain>
    </source>
</reference>
<dbReference type="EMBL" id="JBCAWK010000003">
    <property type="protein sequence ID" value="KAK8864379.1"/>
    <property type="molecule type" value="Genomic_DNA"/>
</dbReference>
<dbReference type="GO" id="GO:0004402">
    <property type="term" value="F:histone acetyltransferase activity"/>
    <property type="evidence" value="ECO:0007669"/>
    <property type="project" value="InterPro"/>
</dbReference>
<name>A0AAW0Z2R1_9TREE</name>
<proteinExistence type="predicted"/>
<dbReference type="InterPro" id="IPR024761">
    <property type="entry name" value="TFIIIC_delta_N"/>
</dbReference>
<dbReference type="Pfam" id="PF12657">
    <property type="entry name" value="TFIIIC_delta"/>
    <property type="match status" value="1"/>
</dbReference>
<organism evidence="3 4">
    <name type="scientific">Kwoniella newhampshirensis</name>
    <dbReference type="NCBI Taxonomy" id="1651941"/>
    <lineage>
        <taxon>Eukaryota</taxon>
        <taxon>Fungi</taxon>
        <taxon>Dikarya</taxon>
        <taxon>Basidiomycota</taxon>
        <taxon>Agaricomycotina</taxon>
        <taxon>Tremellomycetes</taxon>
        <taxon>Tremellales</taxon>
        <taxon>Cryptococcaceae</taxon>
        <taxon>Kwoniella</taxon>
    </lineage>
</organism>
<dbReference type="SUPFAM" id="SSF50978">
    <property type="entry name" value="WD40 repeat-like"/>
    <property type="match status" value="1"/>
</dbReference>
<dbReference type="InterPro" id="IPR024764">
    <property type="entry name" value="TFIIIC_Znf"/>
</dbReference>
<comment type="caution">
    <text evidence="3">The sequence shown here is derived from an EMBL/GenBank/DDBJ whole genome shotgun (WGS) entry which is preliminary data.</text>
</comment>
<dbReference type="InterPro" id="IPR036322">
    <property type="entry name" value="WD40_repeat_dom_sf"/>
</dbReference>
<dbReference type="KEGG" id="kne:92178886"/>
<dbReference type="Pfam" id="PF12660">
    <property type="entry name" value="zf-TFIIIC"/>
    <property type="match status" value="1"/>
</dbReference>
<evidence type="ECO:0000313" key="4">
    <source>
        <dbReference type="Proteomes" id="UP001388673"/>
    </source>
</evidence>
<evidence type="ECO:0000259" key="2">
    <source>
        <dbReference type="Pfam" id="PF12660"/>
    </source>
</evidence>
<dbReference type="PANTHER" id="PTHR15496:SF2">
    <property type="entry name" value="GENERAL TRANSCRIPTION FACTOR 3C POLYPEPTIDE 4"/>
    <property type="match status" value="1"/>
</dbReference>
<gene>
    <name evidence="3" type="ORF">IAR55_001627</name>
</gene>
<sequence length="851" mass="93239">MRNVSDTLPTVLTSKSFQGIIPSTTHRNVAWSEDGQCLFITRRGVTIITPHIATTLPPPLTLVNPNLRQAAATSTGTNSRTGQILTEHESDDEPLVEINTVEEKKALGSASGKNELISGRRRGLRRPEKGEIKWWSTAIEVDRDGKREIIYGWSELGEESTALISEKEITTRQAIWSPSGLTDLGGCLLVVLTSVLQVSVYAPRSDPYAKQWDEIADLTVLTKDLLEPDRITNGFDERGMLEMRTTSMQWSPHIPSGMMTGIDGSLLALANRAGQIAFWSYGLERRFRRLQVADLKVSGQWITDMAWSAWREAGDEKFESQLALVLSDGSIRLLVVRRGVEKDITGSHAWSLQLDTPIVLDRGDRRAIAATTWVEDVLIWTKPGSVHMLAGDDSQIVSWRGLRSIRLERVGNWASANALGPCVGVHLLNSDNLLLVLSSLTAHLITSFATSPMLAPQTDSLRPALAMREAFLEYIQSDPSMRSKWKSAPFFDLAGWTAHTSGWTSVGDWGSVGTWVTEPVNFHNLDSSAEGNRYFNFFIADLGNAGSSTKDTVIQALAEVINGPTTILHSSPGRILMPYLLHILCSHECASYATPLLHMITIDLEQLSTVTEIGGDASLMTGLWCEGKVDRLRLGLVLALWCSVTFDSSVATSKAAVEQITTAISTRLVLILLHWATTVLQPSLASSLGLLDRHFLQLLLKGVGEMPTKQVSAKTQASIQELDRLLSLGASSSGGGESIGDERCPACGTAVGSEGKCEKGHVWSRCSITRLLITHPHYRVCSVCPAISLLPRRHVATPIPVDREGRDHDWQRFSGSEQSEGDAIREDWIVQMALESAVACVICGGRWMRAV</sequence>
<dbReference type="InterPro" id="IPR044230">
    <property type="entry name" value="GTF3C4"/>
</dbReference>
<protein>
    <recommendedName>
        <fullName evidence="5">Transcription factor IIIC 90kDa subunit N-terminal domain-containing protein</fullName>
    </recommendedName>
</protein>
<evidence type="ECO:0008006" key="5">
    <source>
        <dbReference type="Google" id="ProtNLM"/>
    </source>
</evidence>
<dbReference type="Proteomes" id="UP001388673">
    <property type="component" value="Unassembled WGS sequence"/>
</dbReference>
<dbReference type="PANTHER" id="PTHR15496">
    <property type="entry name" value="GENERAL TRANSCRIPTION FACTOR 3C POLYPEPTIDE 4 FAMILY"/>
    <property type="match status" value="1"/>
</dbReference>
<accession>A0AAW0Z2R1</accession>
<dbReference type="GO" id="GO:0000127">
    <property type="term" value="C:transcription factor TFIIIC complex"/>
    <property type="evidence" value="ECO:0007669"/>
    <property type="project" value="InterPro"/>
</dbReference>